<reference evidence="2 3" key="1">
    <citation type="journal article" date="2020" name="ISME J.">
        <title>Uncovering the hidden diversity of litter-decomposition mechanisms in mushroom-forming fungi.</title>
        <authorList>
            <person name="Floudas D."/>
            <person name="Bentzer J."/>
            <person name="Ahren D."/>
            <person name="Johansson T."/>
            <person name="Persson P."/>
            <person name="Tunlid A."/>
        </authorList>
    </citation>
    <scope>NUCLEOTIDE SEQUENCE [LARGE SCALE GENOMIC DNA]</scope>
    <source>
        <strain evidence="2 3">CBS 146.42</strain>
    </source>
</reference>
<name>A0A8H5CU84_9AGAR</name>
<feature type="compositionally biased region" description="Basic and acidic residues" evidence="1">
    <location>
        <begin position="1"/>
        <end position="21"/>
    </location>
</feature>
<accession>A0A8H5CU84</accession>
<dbReference type="AlphaFoldDB" id="A0A8H5CU84"/>
<organism evidence="2 3">
    <name type="scientific">Leucocoprinus leucothites</name>
    <dbReference type="NCBI Taxonomy" id="201217"/>
    <lineage>
        <taxon>Eukaryota</taxon>
        <taxon>Fungi</taxon>
        <taxon>Dikarya</taxon>
        <taxon>Basidiomycota</taxon>
        <taxon>Agaricomycotina</taxon>
        <taxon>Agaricomycetes</taxon>
        <taxon>Agaricomycetidae</taxon>
        <taxon>Agaricales</taxon>
        <taxon>Agaricineae</taxon>
        <taxon>Agaricaceae</taxon>
        <taxon>Leucocoprinus</taxon>
    </lineage>
</organism>
<comment type="caution">
    <text evidence="2">The sequence shown here is derived from an EMBL/GenBank/DDBJ whole genome shotgun (WGS) entry which is preliminary data.</text>
</comment>
<feature type="region of interest" description="Disordered" evidence="1">
    <location>
        <begin position="1"/>
        <end position="27"/>
    </location>
</feature>
<dbReference type="Proteomes" id="UP000559027">
    <property type="component" value="Unassembled WGS sequence"/>
</dbReference>
<gene>
    <name evidence="2" type="ORF">D9756_010371</name>
</gene>
<evidence type="ECO:0000313" key="2">
    <source>
        <dbReference type="EMBL" id="KAF5346747.1"/>
    </source>
</evidence>
<evidence type="ECO:0000313" key="3">
    <source>
        <dbReference type="Proteomes" id="UP000559027"/>
    </source>
</evidence>
<protein>
    <submittedName>
        <fullName evidence="2">Uncharacterized protein</fullName>
    </submittedName>
</protein>
<sequence>MVVELFDSHPDKDDKGPDSHAYHRPTAKGNPVLKVWCTTCFKVKDIMPLVNLFNLEDPTWSKIFGEQVQLSFEDELELHSLLDLDTAEDASVVDNDGEAEIGPMDETTEQVLLRQ</sequence>
<keyword evidence="3" id="KW-1185">Reference proteome</keyword>
<dbReference type="EMBL" id="JAACJO010000030">
    <property type="protein sequence ID" value="KAF5346747.1"/>
    <property type="molecule type" value="Genomic_DNA"/>
</dbReference>
<evidence type="ECO:0000256" key="1">
    <source>
        <dbReference type="SAM" id="MobiDB-lite"/>
    </source>
</evidence>
<proteinExistence type="predicted"/>